<dbReference type="PANTHER" id="PTHR14467">
    <property type="entry name" value="ARV1"/>
    <property type="match status" value="1"/>
</dbReference>
<keyword evidence="3 10" id="KW-0813">Transport</keyword>
<sequence length="398" mass="43376">MPVCTNCAFSAQHVYTTYKTKSNIRLAVCPRCDEFQDPLIEHPDLILFLDLILLKPHVFLHLLFNRGSPPFDADQGGARSLARDPSVSASRSSSAGSQVDRSRAKRIHEEIIKYGLISILAETAVRLLPLLQLPSQSGAYITGSYTNLSFGICVGQIARTMGMVILEGLVQHLITLVLALLALRWKGWYPQFHISGRAHDLDGKPSGNGKKERGEEVVHTGEIDARVDGRRENFLPSLIPLTILYTSLLPLLLQLILSIWHVPRNPSPSPSPSPSSSLLSHLGSIHEIPMADSSDTSILSLIAFILSSAFLPPRIQTSIPPNLQSGLQSFQLAISTSLDALRADKTYTWTWAGTRLLGGMSAGFGLRVLLPTKPWETTLIILAGWVGAALIPAYSGLV</sequence>
<keyword evidence="6 10" id="KW-1133">Transmembrane helix</keyword>
<feature type="transmembrane region" description="Helical" evidence="10">
    <location>
        <begin position="377"/>
        <end position="397"/>
    </location>
</feature>
<evidence type="ECO:0000256" key="8">
    <source>
        <dbReference type="ARBA" id="ARBA00023098"/>
    </source>
</evidence>
<dbReference type="STRING" id="1296120.A0A1B9GTP9"/>
<feature type="region of interest" description="Disordered" evidence="11">
    <location>
        <begin position="75"/>
        <end position="101"/>
    </location>
</feature>
<keyword evidence="4 10" id="KW-0812">Transmembrane</keyword>
<dbReference type="AlphaFoldDB" id="A0A1B9GTP9"/>
<feature type="region of interest" description="Disordered" evidence="11">
    <location>
        <begin position="200"/>
        <end position="219"/>
    </location>
</feature>
<name>A0A1B9GTP9_9TREE</name>
<keyword evidence="7 10" id="KW-0445">Lipid transport</keyword>
<keyword evidence="10" id="KW-0746">Sphingolipid metabolism</keyword>
<evidence type="ECO:0000256" key="6">
    <source>
        <dbReference type="ARBA" id="ARBA00022989"/>
    </source>
</evidence>
<comment type="similarity">
    <text evidence="2 10">Belongs to the ARV1 family.</text>
</comment>
<evidence type="ECO:0000256" key="11">
    <source>
        <dbReference type="SAM" id="MobiDB-lite"/>
    </source>
</evidence>
<dbReference type="PANTHER" id="PTHR14467:SF0">
    <property type="entry name" value="PROTEIN ARV1"/>
    <property type="match status" value="1"/>
</dbReference>
<comment type="function">
    <text evidence="10">Regulates also the sphingolipid metabolism.</text>
</comment>
<dbReference type="GO" id="GO:0016125">
    <property type="term" value="P:sterol metabolic process"/>
    <property type="evidence" value="ECO:0007669"/>
    <property type="project" value="UniProtKB-UniRule"/>
</dbReference>
<evidence type="ECO:0000256" key="7">
    <source>
        <dbReference type="ARBA" id="ARBA00023055"/>
    </source>
</evidence>
<accession>A0A1B9GTP9</accession>
<dbReference type="OrthoDB" id="2192830at2759"/>
<dbReference type="GO" id="GO:0032366">
    <property type="term" value="P:intracellular sterol transport"/>
    <property type="evidence" value="ECO:0007669"/>
    <property type="project" value="UniProtKB-UniRule"/>
</dbReference>
<feature type="compositionally biased region" description="Low complexity" evidence="11">
    <location>
        <begin position="83"/>
        <end position="99"/>
    </location>
</feature>
<comment type="subcellular location">
    <subcellularLocation>
        <location evidence="1 10">Endoplasmic reticulum membrane</location>
        <topology evidence="1 10">Multi-pass membrane protein</topology>
    </subcellularLocation>
    <subcellularLocation>
        <location evidence="10">Golgi apparatus membrane</location>
        <topology evidence="10">Multi-pass membrane protein</topology>
    </subcellularLocation>
</comment>
<dbReference type="GO" id="GO:0000139">
    <property type="term" value="C:Golgi membrane"/>
    <property type="evidence" value="ECO:0007669"/>
    <property type="project" value="UniProtKB-SubCell"/>
</dbReference>
<evidence type="ECO:0000256" key="4">
    <source>
        <dbReference type="ARBA" id="ARBA00022692"/>
    </source>
</evidence>
<dbReference type="GO" id="GO:0032541">
    <property type="term" value="C:cortical endoplasmic reticulum"/>
    <property type="evidence" value="ECO:0007669"/>
    <property type="project" value="TreeGrafter"/>
</dbReference>
<keyword evidence="9 10" id="KW-0472">Membrane</keyword>
<reference evidence="12 13" key="1">
    <citation type="submission" date="2013-07" db="EMBL/GenBank/DDBJ databases">
        <title>The Genome Sequence of Cryptococcus heveanensis BCC8398.</title>
        <authorList>
            <consortium name="The Broad Institute Genome Sequencing Platform"/>
            <person name="Cuomo C."/>
            <person name="Litvintseva A."/>
            <person name="Chen Y."/>
            <person name="Heitman J."/>
            <person name="Sun S."/>
            <person name="Springer D."/>
            <person name="Dromer F."/>
            <person name="Young S.K."/>
            <person name="Zeng Q."/>
            <person name="Gargeya S."/>
            <person name="Fitzgerald M."/>
            <person name="Abouelleil A."/>
            <person name="Alvarado L."/>
            <person name="Berlin A.M."/>
            <person name="Chapman S.B."/>
            <person name="Dewar J."/>
            <person name="Goldberg J."/>
            <person name="Griggs A."/>
            <person name="Gujja S."/>
            <person name="Hansen M."/>
            <person name="Howarth C."/>
            <person name="Imamovic A."/>
            <person name="Larimer J."/>
            <person name="McCowan C."/>
            <person name="Murphy C."/>
            <person name="Pearson M."/>
            <person name="Priest M."/>
            <person name="Roberts A."/>
            <person name="Saif S."/>
            <person name="Shea T."/>
            <person name="Sykes S."/>
            <person name="Wortman J."/>
            <person name="Nusbaum C."/>
            <person name="Birren B."/>
        </authorList>
    </citation>
    <scope>NUCLEOTIDE SEQUENCE [LARGE SCALE GENOMIC DNA]</scope>
    <source>
        <strain evidence="12 13">BCC8398</strain>
    </source>
</reference>
<reference evidence="13" key="2">
    <citation type="submission" date="2013-12" db="EMBL/GenBank/DDBJ databases">
        <title>Evolution of pathogenesis and genome organization in the Tremellales.</title>
        <authorList>
            <person name="Cuomo C."/>
            <person name="Litvintseva A."/>
            <person name="Heitman J."/>
            <person name="Chen Y."/>
            <person name="Sun S."/>
            <person name="Springer D."/>
            <person name="Dromer F."/>
            <person name="Young S."/>
            <person name="Zeng Q."/>
            <person name="Chapman S."/>
            <person name="Gujja S."/>
            <person name="Saif S."/>
            <person name="Birren B."/>
        </authorList>
    </citation>
    <scope>NUCLEOTIDE SEQUENCE [LARGE SCALE GENOMIC DNA]</scope>
    <source>
        <strain evidence="13">BCC8398</strain>
    </source>
</reference>
<dbReference type="InterPro" id="IPR007290">
    <property type="entry name" value="Arv1"/>
</dbReference>
<evidence type="ECO:0000256" key="9">
    <source>
        <dbReference type="ARBA" id="ARBA00023136"/>
    </source>
</evidence>
<dbReference type="EMBL" id="KV700125">
    <property type="protein sequence ID" value="OCF34442.1"/>
    <property type="molecule type" value="Genomic_DNA"/>
</dbReference>
<dbReference type="GO" id="GO:0006665">
    <property type="term" value="P:sphingolipid metabolic process"/>
    <property type="evidence" value="ECO:0007669"/>
    <property type="project" value="UniProtKB-UniRule"/>
</dbReference>
<evidence type="ECO:0000313" key="12">
    <source>
        <dbReference type="EMBL" id="OCF34442.1"/>
    </source>
</evidence>
<protein>
    <recommendedName>
        <fullName evidence="10">Protein ARV</fullName>
    </recommendedName>
</protein>
<evidence type="ECO:0000256" key="5">
    <source>
        <dbReference type="ARBA" id="ARBA00022824"/>
    </source>
</evidence>
<keyword evidence="5 10" id="KW-0256">Endoplasmic reticulum</keyword>
<evidence type="ECO:0000256" key="1">
    <source>
        <dbReference type="ARBA" id="ARBA00004477"/>
    </source>
</evidence>
<feature type="transmembrane region" description="Helical" evidence="10">
    <location>
        <begin position="238"/>
        <end position="260"/>
    </location>
</feature>
<evidence type="ECO:0000313" key="13">
    <source>
        <dbReference type="Proteomes" id="UP000092666"/>
    </source>
</evidence>
<keyword evidence="8 10" id="KW-0443">Lipid metabolism</keyword>
<keyword evidence="10" id="KW-0333">Golgi apparatus</keyword>
<keyword evidence="13" id="KW-1185">Reference proteome</keyword>
<proteinExistence type="inferred from homology"/>
<evidence type="ECO:0000256" key="10">
    <source>
        <dbReference type="RuleBase" id="RU368065"/>
    </source>
</evidence>
<feature type="transmembrane region" description="Helical" evidence="10">
    <location>
        <begin position="164"/>
        <end position="183"/>
    </location>
</feature>
<organism evidence="12 13">
    <name type="scientific">Kwoniella heveanensis BCC8398</name>
    <dbReference type="NCBI Taxonomy" id="1296120"/>
    <lineage>
        <taxon>Eukaryota</taxon>
        <taxon>Fungi</taxon>
        <taxon>Dikarya</taxon>
        <taxon>Basidiomycota</taxon>
        <taxon>Agaricomycotina</taxon>
        <taxon>Tremellomycetes</taxon>
        <taxon>Tremellales</taxon>
        <taxon>Cryptococcaceae</taxon>
        <taxon>Kwoniella</taxon>
    </lineage>
</organism>
<comment type="function">
    <text evidence="10">Mediator of sterol homeostasis involved in sterol uptake, trafficking and distribution into membranes.</text>
</comment>
<dbReference type="GO" id="GO:0005789">
    <property type="term" value="C:endoplasmic reticulum membrane"/>
    <property type="evidence" value="ECO:0007669"/>
    <property type="project" value="UniProtKB-SubCell"/>
</dbReference>
<dbReference type="Proteomes" id="UP000092666">
    <property type="component" value="Unassembled WGS sequence"/>
</dbReference>
<dbReference type="GO" id="GO:0097036">
    <property type="term" value="P:regulation of plasma membrane sterol distribution"/>
    <property type="evidence" value="ECO:0007669"/>
    <property type="project" value="UniProtKB-UniRule"/>
</dbReference>
<dbReference type="Pfam" id="PF04161">
    <property type="entry name" value="Arv1"/>
    <property type="match status" value="1"/>
</dbReference>
<gene>
    <name evidence="12" type="ORF">I316_03956</name>
</gene>
<evidence type="ECO:0000256" key="2">
    <source>
        <dbReference type="ARBA" id="ARBA00009187"/>
    </source>
</evidence>
<evidence type="ECO:0000256" key="3">
    <source>
        <dbReference type="ARBA" id="ARBA00022448"/>
    </source>
</evidence>